<evidence type="ECO:0000313" key="2">
    <source>
        <dbReference type="Proteomes" id="UP000053760"/>
    </source>
</evidence>
<gene>
    <name evidence="1" type="ORF">N303_12669</name>
</gene>
<dbReference type="EMBL" id="KL447759">
    <property type="protein sequence ID" value="KFO76864.1"/>
    <property type="molecule type" value="Genomic_DNA"/>
</dbReference>
<dbReference type="AlphaFoldDB" id="A0A091G6V7"/>
<feature type="non-terminal residue" evidence="1">
    <location>
        <position position="1"/>
    </location>
</feature>
<sequence length="37" mass="4062">GLELVVRLPTLVALHVDALPGTAPSRRVQRLHLPRLP</sequence>
<proteinExistence type="predicted"/>
<dbReference type="Proteomes" id="UP000053760">
    <property type="component" value="Unassembled WGS sequence"/>
</dbReference>
<reference evidence="1 2" key="1">
    <citation type="submission" date="2014-04" db="EMBL/GenBank/DDBJ databases">
        <title>Genome evolution of avian class.</title>
        <authorList>
            <person name="Zhang G."/>
            <person name="Li C."/>
        </authorList>
    </citation>
    <scope>NUCLEOTIDE SEQUENCE [LARGE SCALE GENOMIC DNA]</scope>
    <source>
        <strain evidence="1">BGI_N303</strain>
    </source>
</reference>
<feature type="non-terminal residue" evidence="1">
    <location>
        <position position="37"/>
    </location>
</feature>
<accession>A0A091G6V7</accession>
<evidence type="ECO:0000313" key="1">
    <source>
        <dbReference type="EMBL" id="KFO76864.1"/>
    </source>
</evidence>
<organism evidence="1 2">
    <name type="scientific">Cuculus canorus</name>
    <name type="common">Common cuckoo</name>
    <dbReference type="NCBI Taxonomy" id="55661"/>
    <lineage>
        <taxon>Eukaryota</taxon>
        <taxon>Metazoa</taxon>
        <taxon>Chordata</taxon>
        <taxon>Craniata</taxon>
        <taxon>Vertebrata</taxon>
        <taxon>Euteleostomi</taxon>
        <taxon>Archelosauria</taxon>
        <taxon>Archosauria</taxon>
        <taxon>Dinosauria</taxon>
        <taxon>Saurischia</taxon>
        <taxon>Theropoda</taxon>
        <taxon>Coelurosauria</taxon>
        <taxon>Aves</taxon>
        <taxon>Neognathae</taxon>
        <taxon>Neoaves</taxon>
        <taxon>Otidimorphae</taxon>
        <taxon>Cuculiformes</taxon>
        <taxon>Cuculidae</taxon>
        <taxon>Cuculus</taxon>
    </lineage>
</organism>
<keyword evidence="2" id="KW-1185">Reference proteome</keyword>
<name>A0A091G6V7_CUCCA</name>
<protein>
    <submittedName>
        <fullName evidence="1">Uncharacterized protein</fullName>
    </submittedName>
</protein>